<accession>A0AAE8JLH7</accession>
<sequence length="97" mass="11000">MECRVVWQHRKRITGFTSEFATADHGITNSKIARGPTLAILITALAELPQGFRPIYCLWEQAGRKVGQERHSRREDSGIKSRLMEMIPAINFGFNKG</sequence>
<evidence type="ECO:0000313" key="1">
    <source>
        <dbReference type="EMBL" id="RLM17882.1"/>
    </source>
</evidence>
<dbReference type="EMBL" id="MJLX01000074">
    <property type="protein sequence ID" value="RLM17882.1"/>
    <property type="molecule type" value="Genomic_DNA"/>
</dbReference>
<proteinExistence type="predicted"/>
<gene>
    <name evidence="1" type="ORF">BIY26_19760</name>
</gene>
<protein>
    <submittedName>
        <fullName evidence="1">Uncharacterized protein</fullName>
    </submittedName>
</protein>
<name>A0AAE8JLH7_9GAMM</name>
<dbReference type="KEGG" id="bgj:AWC36_15915"/>
<dbReference type="Proteomes" id="UP000285972">
    <property type="component" value="Unassembled WGS sequence"/>
</dbReference>
<evidence type="ECO:0000313" key="2">
    <source>
        <dbReference type="Proteomes" id="UP000285972"/>
    </source>
</evidence>
<organism evidence="1 2">
    <name type="scientific">Brenneria goodwinii</name>
    <dbReference type="NCBI Taxonomy" id="1109412"/>
    <lineage>
        <taxon>Bacteria</taxon>
        <taxon>Pseudomonadati</taxon>
        <taxon>Pseudomonadota</taxon>
        <taxon>Gammaproteobacteria</taxon>
        <taxon>Enterobacterales</taxon>
        <taxon>Pectobacteriaceae</taxon>
        <taxon>Brenneria</taxon>
    </lineage>
</organism>
<reference evidence="1 2" key="1">
    <citation type="submission" date="2016-09" db="EMBL/GenBank/DDBJ databases">
        <authorList>
            <person name="Doonan J."/>
            <person name="Pachebat J.A."/>
            <person name="Golyshin P.N."/>
            <person name="Denman S."/>
            <person name="Mcdonald J.E."/>
        </authorList>
    </citation>
    <scope>NUCLEOTIDE SEQUENCE [LARGE SCALE GENOMIC DNA]</scope>
    <source>
        <strain evidence="1 2">FRB141</strain>
    </source>
</reference>
<comment type="caution">
    <text evidence="1">The sequence shown here is derived from an EMBL/GenBank/DDBJ whole genome shotgun (WGS) entry which is preliminary data.</text>
</comment>
<dbReference type="AlphaFoldDB" id="A0AAE8JLH7"/>